<accession>A0A397H3D9</accession>
<proteinExistence type="predicted"/>
<dbReference type="EMBL" id="PQFF01000346">
    <property type="protein sequence ID" value="RHZ57517.1"/>
    <property type="molecule type" value="Genomic_DNA"/>
</dbReference>
<keyword evidence="2" id="KW-1185">Reference proteome</keyword>
<evidence type="ECO:0000313" key="1">
    <source>
        <dbReference type="EMBL" id="RHZ57517.1"/>
    </source>
</evidence>
<gene>
    <name evidence="1" type="ORF">Glove_386g30</name>
</gene>
<dbReference type="AlphaFoldDB" id="A0A397H3D9"/>
<protein>
    <submittedName>
        <fullName evidence="1">Uncharacterized protein</fullName>
    </submittedName>
</protein>
<organism evidence="1 2">
    <name type="scientific">Diversispora epigaea</name>
    <dbReference type="NCBI Taxonomy" id="1348612"/>
    <lineage>
        <taxon>Eukaryota</taxon>
        <taxon>Fungi</taxon>
        <taxon>Fungi incertae sedis</taxon>
        <taxon>Mucoromycota</taxon>
        <taxon>Glomeromycotina</taxon>
        <taxon>Glomeromycetes</taxon>
        <taxon>Diversisporales</taxon>
        <taxon>Diversisporaceae</taxon>
        <taxon>Diversispora</taxon>
    </lineage>
</organism>
<name>A0A397H3D9_9GLOM</name>
<dbReference type="OrthoDB" id="2418982at2759"/>
<sequence>MFEGQVYTALSRCCKESFAVDKFVVKEYERLKEIASNPLPLLRSLQNNS</sequence>
<reference evidence="1 2" key="1">
    <citation type="submission" date="2018-08" db="EMBL/GenBank/DDBJ databases">
        <title>Genome and evolution of the arbuscular mycorrhizal fungus Diversispora epigaea (formerly Glomus versiforme) and its bacterial endosymbionts.</title>
        <authorList>
            <person name="Sun X."/>
            <person name="Fei Z."/>
            <person name="Harrison M."/>
        </authorList>
    </citation>
    <scope>NUCLEOTIDE SEQUENCE [LARGE SCALE GENOMIC DNA]</scope>
    <source>
        <strain evidence="1 2">IT104</strain>
    </source>
</reference>
<evidence type="ECO:0000313" key="2">
    <source>
        <dbReference type="Proteomes" id="UP000266861"/>
    </source>
</evidence>
<comment type="caution">
    <text evidence="1">The sequence shown here is derived from an EMBL/GenBank/DDBJ whole genome shotgun (WGS) entry which is preliminary data.</text>
</comment>
<dbReference type="Proteomes" id="UP000266861">
    <property type="component" value="Unassembled WGS sequence"/>
</dbReference>